<evidence type="ECO:0000313" key="5">
    <source>
        <dbReference type="EMBL" id="CAE7073846.1"/>
    </source>
</evidence>
<comment type="caution">
    <text evidence="5">The sequence shown here is derived from an EMBL/GenBank/DDBJ whole genome shotgun (WGS) entry which is preliminary data.</text>
</comment>
<dbReference type="GO" id="GO:0005737">
    <property type="term" value="C:cytoplasm"/>
    <property type="evidence" value="ECO:0007669"/>
    <property type="project" value="UniProtKB-SubCell"/>
</dbReference>
<proteinExistence type="predicted"/>
<keyword evidence="2" id="KW-0963">Cytoplasm</keyword>
<sequence>MASKTKTKTGTVKWFNEIKGNGFITQDDGGPELFVRHTDVHVVGGGLGRGVLREGDTVSFEVVQTARGPAAVSVTIRKKH</sequence>
<dbReference type="InterPro" id="IPR012156">
    <property type="entry name" value="Cold_shock_CspA"/>
</dbReference>
<dbReference type="CDD" id="cd04458">
    <property type="entry name" value="CSP_CDS"/>
    <property type="match status" value="1"/>
</dbReference>
<dbReference type="Gene3D" id="2.40.50.140">
    <property type="entry name" value="Nucleic acid-binding proteins"/>
    <property type="match status" value="1"/>
</dbReference>
<dbReference type="GO" id="GO:0003676">
    <property type="term" value="F:nucleic acid binding"/>
    <property type="evidence" value="ECO:0007669"/>
    <property type="project" value="InterPro"/>
</dbReference>
<dbReference type="InterPro" id="IPR011129">
    <property type="entry name" value="CSD"/>
</dbReference>
<evidence type="ECO:0000259" key="3">
    <source>
        <dbReference type="PROSITE" id="PS51857"/>
    </source>
</evidence>
<dbReference type="InterPro" id="IPR002059">
    <property type="entry name" value="CSP_DNA-bd"/>
</dbReference>
<dbReference type="Proteomes" id="UP000663827">
    <property type="component" value="Unassembled WGS sequence"/>
</dbReference>
<dbReference type="PROSITE" id="PS51857">
    <property type="entry name" value="CSD_2"/>
    <property type="match status" value="1"/>
</dbReference>
<dbReference type="SUPFAM" id="SSF50249">
    <property type="entry name" value="Nucleic acid-binding proteins"/>
    <property type="match status" value="1"/>
</dbReference>
<feature type="domain" description="CSD" evidence="3">
    <location>
        <begin position="7"/>
        <end position="76"/>
    </location>
</feature>
<name>A0A8H3DTT6_9AGAM</name>
<reference evidence="5" key="1">
    <citation type="submission" date="2021-01" db="EMBL/GenBank/DDBJ databases">
        <authorList>
            <person name="Kaushik A."/>
        </authorList>
    </citation>
    <scope>NUCLEOTIDE SEQUENCE</scope>
    <source>
        <strain evidence="5">AG5</strain>
        <strain evidence="4">Type strain: AG8-Rh-89/</strain>
    </source>
</reference>
<dbReference type="InterPro" id="IPR050181">
    <property type="entry name" value="Cold_shock_domain"/>
</dbReference>
<dbReference type="Pfam" id="PF00313">
    <property type="entry name" value="CSD"/>
    <property type="match status" value="1"/>
</dbReference>
<comment type="subcellular location">
    <subcellularLocation>
        <location evidence="1">Cytoplasm</location>
    </subcellularLocation>
</comment>
<evidence type="ECO:0000313" key="4">
    <source>
        <dbReference type="EMBL" id="CAE6469409.1"/>
    </source>
</evidence>
<dbReference type="InterPro" id="IPR012340">
    <property type="entry name" value="NA-bd_OB-fold"/>
</dbReference>
<dbReference type="SMART" id="SM00357">
    <property type="entry name" value="CSP"/>
    <property type="match status" value="1"/>
</dbReference>
<dbReference type="PANTHER" id="PTHR11544">
    <property type="entry name" value="COLD SHOCK DOMAIN CONTAINING PROTEINS"/>
    <property type="match status" value="1"/>
</dbReference>
<dbReference type="PIRSF" id="PIRSF002599">
    <property type="entry name" value="Cold_shock_A"/>
    <property type="match status" value="1"/>
</dbReference>
<dbReference type="Proteomes" id="UP000663850">
    <property type="component" value="Unassembled WGS sequence"/>
</dbReference>
<gene>
    <name evidence="5" type="ORF">RDB_LOCUS17592</name>
    <name evidence="4" type="ORF">RDB_LOCUS60166</name>
</gene>
<dbReference type="PRINTS" id="PR00050">
    <property type="entry name" value="COLDSHOCK"/>
</dbReference>
<organism evidence="5 6">
    <name type="scientific">Rhizoctonia solani</name>
    <dbReference type="NCBI Taxonomy" id="456999"/>
    <lineage>
        <taxon>Eukaryota</taxon>
        <taxon>Fungi</taxon>
        <taxon>Dikarya</taxon>
        <taxon>Basidiomycota</taxon>
        <taxon>Agaricomycotina</taxon>
        <taxon>Agaricomycetes</taxon>
        <taxon>Cantharellales</taxon>
        <taxon>Ceratobasidiaceae</taxon>
        <taxon>Rhizoctonia</taxon>
    </lineage>
</organism>
<evidence type="ECO:0000256" key="1">
    <source>
        <dbReference type="ARBA" id="ARBA00004496"/>
    </source>
</evidence>
<protein>
    <recommendedName>
        <fullName evidence="3">CSD domain-containing protein</fullName>
    </recommendedName>
</protein>
<dbReference type="AlphaFoldDB" id="A0A8H3DTT6"/>
<accession>A0A8H3DTT6</accession>
<dbReference type="EMBL" id="CAJMWZ010003110">
    <property type="protein sequence ID" value="CAE6469409.1"/>
    <property type="molecule type" value="Genomic_DNA"/>
</dbReference>
<dbReference type="EMBL" id="CAJNJQ010000370">
    <property type="protein sequence ID" value="CAE7073846.1"/>
    <property type="molecule type" value="Genomic_DNA"/>
</dbReference>
<evidence type="ECO:0000313" key="6">
    <source>
        <dbReference type="Proteomes" id="UP000663827"/>
    </source>
</evidence>
<evidence type="ECO:0000256" key="2">
    <source>
        <dbReference type="ARBA" id="ARBA00022490"/>
    </source>
</evidence>